<accession>A0A218X0P6</accession>
<evidence type="ECO:0000313" key="2">
    <source>
        <dbReference type="EMBL" id="OWM78388.1"/>
    </source>
</evidence>
<proteinExistence type="predicted"/>
<dbReference type="AlphaFoldDB" id="A0A218X0P6"/>
<organism evidence="2 3">
    <name type="scientific">Punica granatum</name>
    <name type="common">Pomegranate</name>
    <dbReference type="NCBI Taxonomy" id="22663"/>
    <lineage>
        <taxon>Eukaryota</taxon>
        <taxon>Viridiplantae</taxon>
        <taxon>Streptophyta</taxon>
        <taxon>Embryophyta</taxon>
        <taxon>Tracheophyta</taxon>
        <taxon>Spermatophyta</taxon>
        <taxon>Magnoliopsida</taxon>
        <taxon>eudicotyledons</taxon>
        <taxon>Gunneridae</taxon>
        <taxon>Pentapetalae</taxon>
        <taxon>rosids</taxon>
        <taxon>malvids</taxon>
        <taxon>Myrtales</taxon>
        <taxon>Lythraceae</taxon>
        <taxon>Punica</taxon>
    </lineage>
</organism>
<dbReference type="Proteomes" id="UP000197138">
    <property type="component" value="Unassembled WGS sequence"/>
</dbReference>
<feature type="region of interest" description="Disordered" evidence="1">
    <location>
        <begin position="56"/>
        <end position="79"/>
    </location>
</feature>
<reference evidence="3" key="1">
    <citation type="journal article" date="2017" name="Plant J.">
        <title>The pomegranate (Punica granatum L.) genome and the genomics of punicalagin biosynthesis.</title>
        <authorList>
            <person name="Qin G."/>
            <person name="Xu C."/>
            <person name="Ming R."/>
            <person name="Tang H."/>
            <person name="Guyot R."/>
            <person name="Kramer E.M."/>
            <person name="Hu Y."/>
            <person name="Yi X."/>
            <person name="Qi Y."/>
            <person name="Xu X."/>
            <person name="Gao Z."/>
            <person name="Pan H."/>
            <person name="Jian J."/>
            <person name="Tian Y."/>
            <person name="Yue Z."/>
            <person name="Xu Y."/>
        </authorList>
    </citation>
    <scope>NUCLEOTIDE SEQUENCE [LARGE SCALE GENOMIC DNA]</scope>
    <source>
        <strain evidence="3">cv. Dabenzi</strain>
    </source>
</reference>
<evidence type="ECO:0000313" key="3">
    <source>
        <dbReference type="Proteomes" id="UP000197138"/>
    </source>
</evidence>
<sequence>MKNSSSFTQQAATDHREIGGDLSILSGAAAAGQGGVGVGGRSWSWSQWNGRLKQQLVGQEQEARTAAAGRRSGWSKREQHVVVEQEQQRLPGAAMIATPVREGLERTAEALDERVRVGLGVGVGWERKGRKGFLMEILKTTGSNFKYRR</sequence>
<comment type="caution">
    <text evidence="2">The sequence shown here is derived from an EMBL/GenBank/DDBJ whole genome shotgun (WGS) entry which is preliminary data.</text>
</comment>
<evidence type="ECO:0000256" key="1">
    <source>
        <dbReference type="SAM" id="MobiDB-lite"/>
    </source>
</evidence>
<name>A0A218X0P6_PUNGR</name>
<gene>
    <name evidence="2" type="ORF">CDL15_Pgr016112</name>
</gene>
<protein>
    <submittedName>
        <fullName evidence="2">Uncharacterized protein</fullName>
    </submittedName>
</protein>
<dbReference type="EMBL" id="MTKT01002495">
    <property type="protein sequence ID" value="OWM78388.1"/>
    <property type="molecule type" value="Genomic_DNA"/>
</dbReference>